<sequence>MEALQIEIINPKALQLLKELQNLNLIKISKEPVSKMQSYLKEMRKNADSAPSLEEISEIVDEVRSERFATKK</sequence>
<reference evidence="1" key="1">
    <citation type="submission" date="2020-05" db="EMBL/GenBank/DDBJ databases">
        <title>Genomic Encyclopedia of Type Strains, Phase IV (KMG-V): Genome sequencing to study the core and pangenomes of soil and plant-associated prokaryotes.</title>
        <authorList>
            <person name="Whitman W."/>
        </authorList>
    </citation>
    <scope>NUCLEOTIDE SEQUENCE</scope>
    <source>
        <strain evidence="1">16F</strain>
    </source>
</reference>
<evidence type="ECO:0000313" key="2">
    <source>
        <dbReference type="Proteomes" id="UP000610746"/>
    </source>
</evidence>
<gene>
    <name evidence="1" type="ORF">HNQ03_002054</name>
</gene>
<keyword evidence="2" id="KW-1185">Reference proteome</keyword>
<evidence type="ECO:0000313" key="1">
    <source>
        <dbReference type="EMBL" id="NRS92970.1"/>
    </source>
</evidence>
<dbReference type="EMBL" id="JABSNO010000014">
    <property type="protein sequence ID" value="NRS92970.1"/>
    <property type="molecule type" value="Genomic_DNA"/>
</dbReference>
<proteinExistence type="predicted"/>
<dbReference type="Proteomes" id="UP000610746">
    <property type="component" value="Unassembled WGS sequence"/>
</dbReference>
<accession>A0A8J8K5R6</accession>
<name>A0A8J8K5R6_9FLAO</name>
<organism evidence="1 2">
    <name type="scientific">Frigoriflavimonas asaccharolytica</name>
    <dbReference type="NCBI Taxonomy" id="2735899"/>
    <lineage>
        <taxon>Bacteria</taxon>
        <taxon>Pseudomonadati</taxon>
        <taxon>Bacteroidota</taxon>
        <taxon>Flavobacteriia</taxon>
        <taxon>Flavobacteriales</taxon>
        <taxon>Weeksellaceae</taxon>
        <taxon>Frigoriflavimonas</taxon>
    </lineage>
</organism>
<dbReference type="AlphaFoldDB" id="A0A8J8K5R6"/>
<dbReference type="RefSeq" id="WP_173779553.1">
    <property type="nucleotide sequence ID" value="NZ_JABSNO010000014.1"/>
</dbReference>
<protein>
    <submittedName>
        <fullName evidence="1">Uncharacterized protein</fullName>
    </submittedName>
</protein>
<comment type="caution">
    <text evidence="1">The sequence shown here is derived from an EMBL/GenBank/DDBJ whole genome shotgun (WGS) entry which is preliminary data.</text>
</comment>